<dbReference type="RefSeq" id="WP_123045974.1">
    <property type="nucleotide sequence ID" value="NZ_RDSR01000013.1"/>
</dbReference>
<accession>A0A3M8LB79</accession>
<gene>
    <name evidence="1" type="ORF">EEJ31_08990</name>
</gene>
<organism evidence="1 2">
    <name type="scientific">Cryobacterium tepidiphilum</name>
    <dbReference type="NCBI Taxonomy" id="2486026"/>
    <lineage>
        <taxon>Bacteria</taxon>
        <taxon>Bacillati</taxon>
        <taxon>Actinomycetota</taxon>
        <taxon>Actinomycetes</taxon>
        <taxon>Micrococcales</taxon>
        <taxon>Microbacteriaceae</taxon>
        <taxon>Cryobacterium</taxon>
    </lineage>
</organism>
<evidence type="ECO:0008006" key="3">
    <source>
        <dbReference type="Google" id="ProtNLM"/>
    </source>
</evidence>
<comment type="caution">
    <text evidence="1">The sequence shown here is derived from an EMBL/GenBank/DDBJ whole genome shotgun (WGS) entry which is preliminary data.</text>
</comment>
<evidence type="ECO:0000313" key="2">
    <source>
        <dbReference type="Proteomes" id="UP000279859"/>
    </source>
</evidence>
<name>A0A3M8LB79_9MICO</name>
<proteinExistence type="predicted"/>
<evidence type="ECO:0000313" key="1">
    <source>
        <dbReference type="EMBL" id="RNE62209.1"/>
    </source>
</evidence>
<keyword evidence="2" id="KW-1185">Reference proteome</keyword>
<dbReference type="OrthoDB" id="4929908at2"/>
<dbReference type="EMBL" id="RDSR01000013">
    <property type="protein sequence ID" value="RNE62209.1"/>
    <property type="molecule type" value="Genomic_DNA"/>
</dbReference>
<protein>
    <recommendedName>
        <fullName evidence="3">Gluconate 2-dehydrogenase subunit 3 family protein</fullName>
    </recommendedName>
</protein>
<dbReference type="Proteomes" id="UP000279859">
    <property type="component" value="Unassembled WGS sequence"/>
</dbReference>
<reference evidence="1 2" key="1">
    <citation type="submission" date="2018-11" db="EMBL/GenBank/DDBJ databases">
        <title>Cryobacterium sp. nov., isolated from rhizosphere soil of lettuce.</title>
        <authorList>
            <person name="Wang Y."/>
        </authorList>
    </citation>
    <scope>NUCLEOTIDE SEQUENCE [LARGE SCALE GENOMIC DNA]</scope>
    <source>
        <strain evidence="1 2">NEAU-85</strain>
    </source>
</reference>
<dbReference type="AlphaFoldDB" id="A0A3M8LB79"/>
<sequence>MTSDDRPSRDGRSDPGEVAELVSLARTLYPHPGLPDAPYQRTVEQILARASVEPALWHLLRDGLTELRLASGAHLGEVPATDLHDLLTAREETRFFATLRDLVAWHLYDDHEVWAAVGYPGASFEHGGYRDRGFNDLAWLPEPRIEESDAPFVEIGSLTVTPENAAAQTRSNA</sequence>